<feature type="compositionally biased region" description="Basic and acidic residues" evidence="3">
    <location>
        <begin position="395"/>
        <end position="411"/>
    </location>
</feature>
<dbReference type="InterPro" id="IPR000504">
    <property type="entry name" value="RRM_dom"/>
</dbReference>
<dbReference type="PROSITE" id="PS50102">
    <property type="entry name" value="RRM"/>
    <property type="match status" value="1"/>
</dbReference>
<dbReference type="EMBL" id="OIVN01005002">
    <property type="protein sequence ID" value="SPD20417.1"/>
    <property type="molecule type" value="Genomic_DNA"/>
</dbReference>
<dbReference type="CDD" id="cd00590">
    <property type="entry name" value="RRM_SF"/>
    <property type="match status" value="1"/>
</dbReference>
<evidence type="ECO:0000259" key="4">
    <source>
        <dbReference type="PROSITE" id="PS50102"/>
    </source>
</evidence>
<feature type="region of interest" description="Disordered" evidence="3">
    <location>
        <begin position="377"/>
        <end position="481"/>
    </location>
</feature>
<evidence type="ECO:0000256" key="3">
    <source>
        <dbReference type="SAM" id="MobiDB-lite"/>
    </source>
</evidence>
<proteinExistence type="predicted"/>
<dbReference type="Pfam" id="PF00076">
    <property type="entry name" value="RRM_1"/>
    <property type="match status" value="1"/>
</dbReference>
<reference evidence="5" key="1">
    <citation type="submission" date="2018-02" db="EMBL/GenBank/DDBJ databases">
        <authorList>
            <person name="Cohen D.B."/>
            <person name="Kent A.D."/>
        </authorList>
    </citation>
    <scope>NUCLEOTIDE SEQUENCE</scope>
</reference>
<feature type="domain" description="RRM" evidence="4">
    <location>
        <begin position="69"/>
        <end position="149"/>
    </location>
</feature>
<dbReference type="SUPFAM" id="SSF54928">
    <property type="entry name" value="RNA-binding domain, RBD"/>
    <property type="match status" value="1"/>
</dbReference>
<feature type="compositionally biased region" description="Low complexity" evidence="3">
    <location>
        <begin position="291"/>
        <end position="303"/>
    </location>
</feature>
<accession>A0A2N9I2Z0</accession>
<dbReference type="AlphaFoldDB" id="A0A2N9I2Z0"/>
<dbReference type="Gene3D" id="3.30.70.330">
    <property type="match status" value="1"/>
</dbReference>
<dbReference type="GO" id="GO:0003723">
    <property type="term" value="F:RNA binding"/>
    <property type="evidence" value="ECO:0007669"/>
    <property type="project" value="UniProtKB-UniRule"/>
</dbReference>
<evidence type="ECO:0000256" key="2">
    <source>
        <dbReference type="PROSITE-ProRule" id="PRU00176"/>
    </source>
</evidence>
<feature type="region of interest" description="Disordered" evidence="3">
    <location>
        <begin position="1"/>
        <end position="42"/>
    </location>
</feature>
<feature type="region of interest" description="Disordered" evidence="3">
    <location>
        <begin position="268"/>
        <end position="303"/>
    </location>
</feature>
<protein>
    <recommendedName>
        <fullName evidence="4">RRM domain-containing protein</fullName>
    </recommendedName>
</protein>
<name>A0A2N9I2Z0_FAGSY</name>
<feature type="compositionally biased region" description="Low complexity" evidence="3">
    <location>
        <begin position="1"/>
        <end position="40"/>
    </location>
</feature>
<dbReference type="InterPro" id="IPR035979">
    <property type="entry name" value="RBD_domain_sf"/>
</dbReference>
<evidence type="ECO:0000256" key="1">
    <source>
        <dbReference type="ARBA" id="ARBA00022884"/>
    </source>
</evidence>
<dbReference type="PANTHER" id="PTHR21245">
    <property type="entry name" value="HETEROGENEOUS NUCLEAR RIBONUCLEOPROTEIN"/>
    <property type="match status" value="1"/>
</dbReference>
<feature type="compositionally biased region" description="Basic and acidic residues" evidence="3">
    <location>
        <begin position="268"/>
        <end position="280"/>
    </location>
</feature>
<feature type="compositionally biased region" description="Low complexity" evidence="3">
    <location>
        <begin position="170"/>
        <end position="184"/>
    </location>
</feature>
<sequence length="481" mass="54440">MQQQLPTTRSSSNNPTSNNKKQQHHQLQQQYQQQEQHPQQNKVTVNIKRLTKQISKLEQIQNKDVQEVKTVFLDGLPPAWDEDRVKNILKKFGKIEKVELARNMPAAKRTDFGFITFDSHDAAVACVDGVNNAELGDGDRKVKIRARLSRPRQRGKTARQARGGYVIAHGSSHGSRGPWGSSSSRIDPHESRDRDGRSIQSRGAFDAGINRAYGPRDGNIVSHGVGSGRQFSSPERPYGRRSTVQAYGKTSSKRDYIQEDELYSRASDFDKHPIDRHSYRDAYPSRGSGYLGSPSRSGSRAAARRSSLAYDDYGYDRYMEQPSNYHDSHISDYSSIPTSKRPHSAIEEVHPRYAEPSVRQSRARFDYEGSSFDLPYGDNSYGSNSTRLGRGSRLGYDEGGRRSEGHSHGQYENKTSTMGYRREEISRRDAERVYSSYGRDYTTRDYVPSRSDLGEGSYPADYSTRRMNDDYPSGRGSGSYY</sequence>
<dbReference type="SMART" id="SM00360">
    <property type="entry name" value="RRM"/>
    <property type="match status" value="1"/>
</dbReference>
<feature type="compositionally biased region" description="Basic and acidic residues" evidence="3">
    <location>
        <begin position="420"/>
        <end position="432"/>
    </location>
</feature>
<organism evidence="5">
    <name type="scientific">Fagus sylvatica</name>
    <name type="common">Beechnut</name>
    <dbReference type="NCBI Taxonomy" id="28930"/>
    <lineage>
        <taxon>Eukaryota</taxon>
        <taxon>Viridiplantae</taxon>
        <taxon>Streptophyta</taxon>
        <taxon>Embryophyta</taxon>
        <taxon>Tracheophyta</taxon>
        <taxon>Spermatophyta</taxon>
        <taxon>Magnoliopsida</taxon>
        <taxon>eudicotyledons</taxon>
        <taxon>Gunneridae</taxon>
        <taxon>Pentapetalae</taxon>
        <taxon>rosids</taxon>
        <taxon>fabids</taxon>
        <taxon>Fagales</taxon>
        <taxon>Fagaceae</taxon>
        <taxon>Fagus</taxon>
    </lineage>
</organism>
<feature type="compositionally biased region" description="Basic and acidic residues" evidence="3">
    <location>
        <begin position="186"/>
        <end position="197"/>
    </location>
</feature>
<keyword evidence="1 2" id="KW-0694">RNA-binding</keyword>
<feature type="region of interest" description="Disordered" evidence="3">
    <location>
        <begin position="149"/>
        <end position="255"/>
    </location>
</feature>
<gene>
    <name evidence="5" type="ORF">FSB_LOCUS48299</name>
</gene>
<evidence type="ECO:0000313" key="5">
    <source>
        <dbReference type="EMBL" id="SPD20417.1"/>
    </source>
</evidence>
<feature type="compositionally biased region" description="Basic residues" evidence="3">
    <location>
        <begin position="149"/>
        <end position="159"/>
    </location>
</feature>
<dbReference type="InterPro" id="IPR012677">
    <property type="entry name" value="Nucleotide-bd_a/b_plait_sf"/>
</dbReference>